<dbReference type="InterPro" id="IPR002401">
    <property type="entry name" value="Cyt_P450_E_grp-I"/>
</dbReference>
<accession>A0A9P5X165</accession>
<keyword evidence="5" id="KW-0479">Metal-binding</keyword>
<evidence type="ECO:0000256" key="5">
    <source>
        <dbReference type="ARBA" id="ARBA00022723"/>
    </source>
</evidence>
<protein>
    <submittedName>
        <fullName evidence="10">Cytochrome P450</fullName>
    </submittedName>
</protein>
<keyword evidence="9" id="KW-1133">Transmembrane helix</keyword>
<dbReference type="AlphaFoldDB" id="A0A9P5X165"/>
<keyword evidence="8" id="KW-0503">Monooxygenase</keyword>
<evidence type="ECO:0000256" key="6">
    <source>
        <dbReference type="ARBA" id="ARBA00023002"/>
    </source>
</evidence>
<keyword evidence="7" id="KW-0408">Iron</keyword>
<evidence type="ECO:0000256" key="9">
    <source>
        <dbReference type="SAM" id="Phobius"/>
    </source>
</evidence>
<comment type="caution">
    <text evidence="10">The sequence shown here is derived from an EMBL/GenBank/DDBJ whole genome shotgun (WGS) entry which is preliminary data.</text>
</comment>
<keyword evidence="11" id="KW-1185">Reference proteome</keyword>
<dbReference type="PRINTS" id="PR00463">
    <property type="entry name" value="EP450I"/>
</dbReference>
<dbReference type="InterPro" id="IPR050364">
    <property type="entry name" value="Cytochrome_P450_fung"/>
</dbReference>
<dbReference type="Gene3D" id="1.10.630.10">
    <property type="entry name" value="Cytochrome P450"/>
    <property type="match status" value="1"/>
</dbReference>
<comment type="cofactor">
    <cofactor evidence="1">
        <name>heme</name>
        <dbReference type="ChEBI" id="CHEBI:30413"/>
    </cofactor>
</comment>
<comment type="pathway">
    <text evidence="2">Secondary metabolite biosynthesis.</text>
</comment>
<dbReference type="SUPFAM" id="SSF48264">
    <property type="entry name" value="Cytochrome P450"/>
    <property type="match status" value="1"/>
</dbReference>
<dbReference type="InterPro" id="IPR001128">
    <property type="entry name" value="Cyt_P450"/>
</dbReference>
<dbReference type="InterPro" id="IPR036396">
    <property type="entry name" value="Cyt_P450_sf"/>
</dbReference>
<dbReference type="OrthoDB" id="1470350at2759"/>
<dbReference type="PANTHER" id="PTHR46300">
    <property type="entry name" value="P450, PUTATIVE (EUROFUNG)-RELATED-RELATED"/>
    <property type="match status" value="1"/>
</dbReference>
<proteinExistence type="inferred from homology"/>
<reference evidence="10" key="1">
    <citation type="submission" date="2020-11" db="EMBL/GenBank/DDBJ databases">
        <authorList>
            <consortium name="DOE Joint Genome Institute"/>
            <person name="Ahrendt S."/>
            <person name="Riley R."/>
            <person name="Andreopoulos W."/>
            <person name="Labutti K."/>
            <person name="Pangilinan J."/>
            <person name="Ruiz-Duenas F.J."/>
            <person name="Barrasa J.M."/>
            <person name="Sanchez-Garcia M."/>
            <person name="Camarero S."/>
            <person name="Miyauchi S."/>
            <person name="Serrano A."/>
            <person name="Linde D."/>
            <person name="Babiker R."/>
            <person name="Drula E."/>
            <person name="Ayuso-Fernandez I."/>
            <person name="Pacheco R."/>
            <person name="Padilla G."/>
            <person name="Ferreira P."/>
            <person name="Barriuso J."/>
            <person name="Kellner H."/>
            <person name="Castanera R."/>
            <person name="Alfaro M."/>
            <person name="Ramirez L."/>
            <person name="Pisabarro A.G."/>
            <person name="Kuo A."/>
            <person name="Tritt A."/>
            <person name="Lipzen A."/>
            <person name="He G."/>
            <person name="Yan M."/>
            <person name="Ng V."/>
            <person name="Cullen D."/>
            <person name="Martin F."/>
            <person name="Rosso M.-N."/>
            <person name="Henrissat B."/>
            <person name="Hibbett D."/>
            <person name="Martinez A.T."/>
            <person name="Grigoriev I.V."/>
        </authorList>
    </citation>
    <scope>NUCLEOTIDE SEQUENCE</scope>
    <source>
        <strain evidence="10">MF-IS2</strain>
    </source>
</reference>
<dbReference type="GO" id="GO:0004497">
    <property type="term" value="F:monooxygenase activity"/>
    <property type="evidence" value="ECO:0007669"/>
    <property type="project" value="UniProtKB-KW"/>
</dbReference>
<name>A0A9P5X165_9AGAR</name>
<evidence type="ECO:0000313" key="11">
    <source>
        <dbReference type="Proteomes" id="UP000807342"/>
    </source>
</evidence>
<evidence type="ECO:0000256" key="3">
    <source>
        <dbReference type="ARBA" id="ARBA00010617"/>
    </source>
</evidence>
<keyword evidence="6" id="KW-0560">Oxidoreductase</keyword>
<dbReference type="PANTHER" id="PTHR46300:SF6">
    <property type="entry name" value="CYTOCHROME P450 2C30"/>
    <property type="match status" value="1"/>
</dbReference>
<evidence type="ECO:0000256" key="2">
    <source>
        <dbReference type="ARBA" id="ARBA00005179"/>
    </source>
</evidence>
<comment type="similarity">
    <text evidence="3">Belongs to the cytochrome P450 family.</text>
</comment>
<keyword evidence="9" id="KW-0812">Transmembrane</keyword>
<organism evidence="10 11">
    <name type="scientific">Macrolepiota fuliginosa MF-IS2</name>
    <dbReference type="NCBI Taxonomy" id="1400762"/>
    <lineage>
        <taxon>Eukaryota</taxon>
        <taxon>Fungi</taxon>
        <taxon>Dikarya</taxon>
        <taxon>Basidiomycota</taxon>
        <taxon>Agaricomycotina</taxon>
        <taxon>Agaricomycetes</taxon>
        <taxon>Agaricomycetidae</taxon>
        <taxon>Agaricales</taxon>
        <taxon>Agaricineae</taxon>
        <taxon>Agaricaceae</taxon>
        <taxon>Macrolepiota</taxon>
    </lineage>
</organism>
<dbReference type="GO" id="GO:0005506">
    <property type="term" value="F:iron ion binding"/>
    <property type="evidence" value="ECO:0007669"/>
    <property type="project" value="InterPro"/>
</dbReference>
<dbReference type="GO" id="GO:0020037">
    <property type="term" value="F:heme binding"/>
    <property type="evidence" value="ECO:0007669"/>
    <property type="project" value="InterPro"/>
</dbReference>
<evidence type="ECO:0000256" key="4">
    <source>
        <dbReference type="ARBA" id="ARBA00022617"/>
    </source>
</evidence>
<evidence type="ECO:0000256" key="8">
    <source>
        <dbReference type="ARBA" id="ARBA00023033"/>
    </source>
</evidence>
<evidence type="ECO:0000256" key="7">
    <source>
        <dbReference type="ARBA" id="ARBA00023004"/>
    </source>
</evidence>
<keyword evidence="9" id="KW-0472">Membrane</keyword>
<dbReference type="EMBL" id="MU151700">
    <property type="protein sequence ID" value="KAF9442110.1"/>
    <property type="molecule type" value="Genomic_DNA"/>
</dbReference>
<evidence type="ECO:0000256" key="1">
    <source>
        <dbReference type="ARBA" id="ARBA00001971"/>
    </source>
</evidence>
<keyword evidence="4" id="KW-0349">Heme</keyword>
<gene>
    <name evidence="10" type="ORF">P691DRAFT_682152</name>
</gene>
<evidence type="ECO:0000313" key="10">
    <source>
        <dbReference type="EMBL" id="KAF9442110.1"/>
    </source>
</evidence>
<dbReference type="Pfam" id="PF00067">
    <property type="entry name" value="p450"/>
    <property type="match status" value="1"/>
</dbReference>
<dbReference type="GO" id="GO:0016705">
    <property type="term" value="F:oxidoreductase activity, acting on paired donors, with incorporation or reduction of molecular oxygen"/>
    <property type="evidence" value="ECO:0007669"/>
    <property type="project" value="InterPro"/>
</dbReference>
<sequence>MASAYSYTRTLIPKFSTINVSTQFVLLAVLAISTTYILYGAYRKHKLLDKNGNHIPAGPAGFPIIGSHPYLVRNPEFALDRWAKRYGPLYSVWLGNNLFIVVSDPNIAKDLMVTNGAIFSSWKDMFVKTKHIFAGRGVTTTPYDNTWKKHRRIATSWINKAAIDGYAKVIDHEATALVHNLYVYGKAKGQPVDPRKHAGRCSLNTMLAITYSISTDSIDHPLVASGLRMSREFMNCTGPMSNLVDFVPLLQHLPNSMTTRGMNLHKDLVKTYGGMLREVEARMKRGEDVPDCLAKTLVEIRGKESLDFLDMAILCSVFMIAGVESTASIMQWFLALIPSHPHVQQKAHEELDRVVGRDRLPTIEDQQDLPYIRAIIKEVERCYNPFWLGTPHVSTEDFTYQNQFIPKGTPVVMNTYTMHHDPERHSDPHTFNPERYINETTLTPESVNRANLSRGDPLFVGLLRSTSAAWENNVRKPRRLGSSTSAKQLSR</sequence>
<feature type="transmembrane region" description="Helical" evidence="9">
    <location>
        <begin position="20"/>
        <end position="42"/>
    </location>
</feature>
<dbReference type="Proteomes" id="UP000807342">
    <property type="component" value="Unassembled WGS sequence"/>
</dbReference>